<evidence type="ECO:0000313" key="3">
    <source>
        <dbReference type="EMBL" id="QAX32794.1"/>
    </source>
</evidence>
<reference evidence="3" key="1">
    <citation type="submission" date="2018-04" db="EMBL/GenBank/DDBJ databases">
        <title>The nodule transcriptome of six IRLC legumes reveals different diversification patterns of leghemoglobin and glycine-rich-protein (GRP) families.</title>
        <authorList>
            <person name="Montiel J."/>
            <person name="Fonseca-Garcia C."/>
            <person name="Kereszt A."/>
            <person name="Kondorosi E."/>
        </authorList>
    </citation>
    <scope>NUCLEOTIDE SEQUENCE</scope>
</reference>
<feature type="chain" id="PRO_5019424383" evidence="2">
    <location>
        <begin position="22"/>
        <end position="126"/>
    </location>
</feature>
<evidence type="ECO:0000256" key="1">
    <source>
        <dbReference type="SAM" id="MobiDB-lite"/>
    </source>
</evidence>
<feature type="signal peptide" evidence="2">
    <location>
        <begin position="1"/>
        <end position="21"/>
    </location>
</feature>
<sequence length="126" mass="14519">MKTKHVIFLCFCALILISTVAFESFEDEKQLGEIEELKSKIEIDDFHANLIRGSRNIYRRRKPKNFNKDKNISDGRKGRSRGENGGNGEKGLGDGEKRQGEPVARDFIGRWWFGDKLGLKKTFNRN</sequence>
<keyword evidence="2" id="KW-0732">Signal</keyword>
<proteinExistence type="evidence at transcript level"/>
<feature type="compositionally biased region" description="Basic and acidic residues" evidence="1">
    <location>
        <begin position="91"/>
        <end position="101"/>
    </location>
</feature>
<accession>A0A411AFK3</accession>
<organism evidence="3">
    <name type="scientific">Ononis spinosa</name>
    <name type="common">Spiny restharrow</name>
    <name type="synonym">Ononis campestris</name>
    <dbReference type="NCBI Taxonomy" id="58890"/>
    <lineage>
        <taxon>Eukaryota</taxon>
        <taxon>Viridiplantae</taxon>
        <taxon>Streptophyta</taxon>
        <taxon>Embryophyta</taxon>
        <taxon>Tracheophyta</taxon>
        <taxon>Spermatophyta</taxon>
        <taxon>Magnoliopsida</taxon>
        <taxon>eudicotyledons</taxon>
        <taxon>Gunneridae</taxon>
        <taxon>Pentapetalae</taxon>
        <taxon>rosids</taxon>
        <taxon>fabids</taxon>
        <taxon>Fabales</taxon>
        <taxon>Fabaceae</taxon>
        <taxon>Papilionoideae</taxon>
        <taxon>50 kb inversion clade</taxon>
        <taxon>NPAAA clade</taxon>
        <taxon>Hologalegina</taxon>
        <taxon>IRL clade</taxon>
        <taxon>Trifolieae</taxon>
        <taxon>Ononis</taxon>
    </lineage>
</organism>
<dbReference type="AlphaFoldDB" id="A0A411AFK3"/>
<protein>
    <submittedName>
        <fullName evidence="3">Glycine-rich protein</fullName>
    </submittedName>
</protein>
<dbReference type="EMBL" id="MH204645">
    <property type="protein sequence ID" value="QAX32794.1"/>
    <property type="molecule type" value="mRNA"/>
</dbReference>
<gene>
    <name evidence="3" type="primary">GRP13</name>
</gene>
<feature type="region of interest" description="Disordered" evidence="1">
    <location>
        <begin position="59"/>
        <end position="101"/>
    </location>
</feature>
<evidence type="ECO:0000256" key="2">
    <source>
        <dbReference type="SAM" id="SignalP"/>
    </source>
</evidence>
<feature type="compositionally biased region" description="Basic and acidic residues" evidence="1">
    <location>
        <begin position="66"/>
        <end position="82"/>
    </location>
</feature>
<name>A0A411AFK3_ONOSP</name>